<evidence type="ECO:0000259" key="2">
    <source>
        <dbReference type="Pfam" id="PF25534"/>
    </source>
</evidence>
<sequence length="320" mass="35713">MAILDKLPGLEGSVEVGGVQVREYEDEEEIDVKPGPVGEHQAARTVSKYIEADDGAEFIIKCSLLPQFKMDSPNIQADVSVDSNYAEGRIFEPVKQGTPVRFQGPKTFNPSSIAAERWLLQKYRANEEARFSSLNQNKVDAEKVGMIEVRVWRVSELTPMEPRTSRRSTAPNKFHEKALKGQAKTHHVSYSAATPTTASNIVSATMLDGIDYPIAIYKFKYRSKEALKQLLIIERTPEPEDSPTPGPAPDFDLHDLTPAQKERLQTFLRNEGIADGRTSNTPERKIKREREIGRGSSNQAGLKKSRTTEVIDLTADSDEE</sequence>
<proteinExistence type="predicted"/>
<organism evidence="3 4">
    <name type="scientific">Monilinia vaccinii-corymbosi</name>
    <dbReference type="NCBI Taxonomy" id="61207"/>
    <lineage>
        <taxon>Eukaryota</taxon>
        <taxon>Fungi</taxon>
        <taxon>Dikarya</taxon>
        <taxon>Ascomycota</taxon>
        <taxon>Pezizomycotina</taxon>
        <taxon>Leotiomycetes</taxon>
        <taxon>Helotiales</taxon>
        <taxon>Sclerotiniaceae</taxon>
        <taxon>Monilinia</taxon>
    </lineage>
</organism>
<evidence type="ECO:0000256" key="1">
    <source>
        <dbReference type="SAM" id="MobiDB-lite"/>
    </source>
</evidence>
<evidence type="ECO:0000313" key="3">
    <source>
        <dbReference type="EMBL" id="QSZ37469.1"/>
    </source>
</evidence>
<gene>
    <name evidence="3" type="ORF">DSL72_008567</name>
</gene>
<feature type="domain" description="DUF7918" evidence="2">
    <location>
        <begin position="9"/>
        <end position="236"/>
    </location>
</feature>
<feature type="compositionally biased region" description="Basic and acidic residues" evidence="1">
    <location>
        <begin position="282"/>
        <end position="293"/>
    </location>
</feature>
<protein>
    <recommendedName>
        <fullName evidence="2">DUF7918 domain-containing protein</fullName>
    </recommendedName>
</protein>
<dbReference type="InterPro" id="IPR057678">
    <property type="entry name" value="DUF7918"/>
</dbReference>
<evidence type="ECO:0000313" key="4">
    <source>
        <dbReference type="Proteomes" id="UP000672032"/>
    </source>
</evidence>
<dbReference type="PANTHER" id="PTHR36223">
    <property type="entry name" value="BETA-LACTAMASE-TYPE TRANSPEPTIDASE FOLD DOMAIN CONTAINING PROTEIN"/>
    <property type="match status" value="1"/>
</dbReference>
<accession>A0A8A3PRG2</accession>
<dbReference type="Pfam" id="PF25534">
    <property type="entry name" value="DUF7918"/>
    <property type="match status" value="1"/>
</dbReference>
<dbReference type="Proteomes" id="UP000672032">
    <property type="component" value="Chromosome 9"/>
</dbReference>
<dbReference type="AlphaFoldDB" id="A0A8A3PRG2"/>
<feature type="region of interest" description="Disordered" evidence="1">
    <location>
        <begin position="269"/>
        <end position="320"/>
    </location>
</feature>
<name>A0A8A3PRG2_9HELO</name>
<dbReference type="EMBL" id="CP063413">
    <property type="protein sequence ID" value="QSZ37469.1"/>
    <property type="molecule type" value="Genomic_DNA"/>
</dbReference>
<dbReference type="OrthoDB" id="3364132at2759"/>
<reference evidence="3" key="1">
    <citation type="submission" date="2020-10" db="EMBL/GenBank/DDBJ databases">
        <title>Genome Sequence of Monilinia vaccinii-corymbosi Sheds Light on Mummy Berry Disease Infection of Blueberry and Mating Type.</title>
        <authorList>
            <person name="Yow A.G."/>
            <person name="Zhang Y."/>
            <person name="Bansal K."/>
            <person name="Eacker S.M."/>
            <person name="Sullivan S."/>
            <person name="Liachko I."/>
            <person name="Cubeta M.A."/>
            <person name="Rollins J.A."/>
            <person name="Ashrafi H."/>
        </authorList>
    </citation>
    <scope>NUCLEOTIDE SEQUENCE</scope>
    <source>
        <strain evidence="3">RL-1</strain>
    </source>
</reference>
<keyword evidence="4" id="KW-1185">Reference proteome</keyword>
<dbReference type="PANTHER" id="PTHR36223:SF1">
    <property type="entry name" value="TRANSCRIPTION ELONGATION FACTOR EAF N-TERMINAL DOMAIN-CONTAINING PROTEIN"/>
    <property type="match status" value="1"/>
</dbReference>